<accession>A0A9X1ILC6</accession>
<reference evidence="1" key="1">
    <citation type="submission" date="2021-10" db="EMBL/GenBank/DDBJ databases">
        <title>Roseicella aerolatum sp. nov., isolated from aerosols of e-waste dismantling site.</title>
        <authorList>
            <person name="Qin T."/>
        </authorList>
    </citation>
    <scope>NUCLEOTIDE SEQUENCE</scope>
    <source>
        <strain evidence="1">GB24</strain>
    </source>
</reference>
<dbReference type="AlphaFoldDB" id="A0A9X1ILC6"/>
<dbReference type="SUPFAM" id="SSF54909">
    <property type="entry name" value="Dimeric alpha+beta barrel"/>
    <property type="match status" value="1"/>
</dbReference>
<protein>
    <recommendedName>
        <fullName evidence="3">Antibiotic biosynthesis monooxygenase</fullName>
    </recommendedName>
</protein>
<dbReference type="InterPro" id="IPR011008">
    <property type="entry name" value="Dimeric_a/b-barrel"/>
</dbReference>
<dbReference type="RefSeq" id="WP_226614490.1">
    <property type="nucleotide sequence ID" value="NZ_JAJAQI010000111.1"/>
</dbReference>
<dbReference type="EMBL" id="JAJAQI010000111">
    <property type="protein sequence ID" value="MCB4825508.1"/>
    <property type="molecule type" value="Genomic_DNA"/>
</dbReference>
<sequence>MFVVIRTYRAGGRPEEIAQRVGEGLVPILREQAGFRAYYAFVSEDGRPVSVSVCDSRQAALRANERAQAWVSANLKDLIPDPPEVTMGPMLVDAATYEEAEERRSSQAEPWVDGGV</sequence>
<evidence type="ECO:0000313" key="2">
    <source>
        <dbReference type="Proteomes" id="UP001139311"/>
    </source>
</evidence>
<proteinExistence type="predicted"/>
<organism evidence="1 2">
    <name type="scientific">Roseicella aerolata</name>
    <dbReference type="NCBI Taxonomy" id="2883479"/>
    <lineage>
        <taxon>Bacteria</taxon>
        <taxon>Pseudomonadati</taxon>
        <taxon>Pseudomonadota</taxon>
        <taxon>Alphaproteobacteria</taxon>
        <taxon>Acetobacterales</taxon>
        <taxon>Roseomonadaceae</taxon>
        <taxon>Roseicella</taxon>
    </lineage>
</organism>
<comment type="caution">
    <text evidence="1">The sequence shown here is derived from an EMBL/GenBank/DDBJ whole genome shotgun (WGS) entry which is preliminary data.</text>
</comment>
<dbReference type="Proteomes" id="UP001139311">
    <property type="component" value="Unassembled WGS sequence"/>
</dbReference>
<name>A0A9X1ILC6_9PROT</name>
<keyword evidence="2" id="KW-1185">Reference proteome</keyword>
<evidence type="ECO:0008006" key="3">
    <source>
        <dbReference type="Google" id="ProtNLM"/>
    </source>
</evidence>
<gene>
    <name evidence="1" type="ORF">LHA35_27775</name>
</gene>
<evidence type="ECO:0000313" key="1">
    <source>
        <dbReference type="EMBL" id="MCB4825508.1"/>
    </source>
</evidence>